<dbReference type="STRING" id="1442371.A0A0D2KL20"/>
<name>A0A0D2KL20_9EURO</name>
<evidence type="ECO:0000313" key="1">
    <source>
        <dbReference type="EMBL" id="KIY04190.1"/>
    </source>
</evidence>
<proteinExistence type="predicted"/>
<dbReference type="RefSeq" id="XP_016638312.1">
    <property type="nucleotide sequence ID" value="XM_016771402.1"/>
</dbReference>
<dbReference type="PANTHER" id="PTHR24148">
    <property type="entry name" value="ANKYRIN REPEAT DOMAIN-CONTAINING PROTEIN 39 HOMOLOG-RELATED"/>
    <property type="match status" value="1"/>
</dbReference>
<sequence>MYKRIIEDASDTEYSRSYTVKSEESSPTYTQAMSGVPLSQKLGSSHTKFFASAKAFRNYLHRQEEDPAHHHATYTLYAANQGRWEEVATFLLDNIYDDQHPLLTDGEALSPLYQLLLNNRYFERRWVIQEPLLASSVTLCCEGYMLPLSLLRDARGKWESRFAASPMRRFLQARRTGVDTHMSLADLLYTHETAECSEARDKVYAILSLSKAAKDHLVVDYDRDIVEVLTDVVGVSLEHEDMPPTQALSFACFLRHHLRIEKSQILTFSTPVNSMQNWKIRLQAVV</sequence>
<gene>
    <name evidence="1" type="ORF">Z520_00882</name>
</gene>
<accession>A0A0D2KL20</accession>
<dbReference type="InterPro" id="IPR052895">
    <property type="entry name" value="HetReg/Transcr_Mod"/>
</dbReference>
<dbReference type="VEuPathDB" id="FungiDB:Z520_00882"/>
<protein>
    <submittedName>
        <fullName evidence="1">Uncharacterized protein</fullName>
    </submittedName>
</protein>
<dbReference type="Proteomes" id="UP000053411">
    <property type="component" value="Unassembled WGS sequence"/>
</dbReference>
<dbReference type="OrthoDB" id="4850726at2759"/>
<evidence type="ECO:0000313" key="2">
    <source>
        <dbReference type="Proteomes" id="UP000053411"/>
    </source>
</evidence>
<keyword evidence="2" id="KW-1185">Reference proteome</keyword>
<dbReference type="PANTHER" id="PTHR24148:SF64">
    <property type="entry name" value="HETEROKARYON INCOMPATIBILITY DOMAIN-CONTAINING PROTEIN"/>
    <property type="match status" value="1"/>
</dbReference>
<organism evidence="1 2">
    <name type="scientific">Fonsecaea multimorphosa CBS 102226</name>
    <dbReference type="NCBI Taxonomy" id="1442371"/>
    <lineage>
        <taxon>Eukaryota</taxon>
        <taxon>Fungi</taxon>
        <taxon>Dikarya</taxon>
        <taxon>Ascomycota</taxon>
        <taxon>Pezizomycotina</taxon>
        <taxon>Eurotiomycetes</taxon>
        <taxon>Chaetothyriomycetidae</taxon>
        <taxon>Chaetothyriales</taxon>
        <taxon>Herpotrichiellaceae</taxon>
        <taxon>Fonsecaea</taxon>
    </lineage>
</organism>
<reference evidence="1 2" key="1">
    <citation type="submission" date="2015-01" db="EMBL/GenBank/DDBJ databases">
        <title>The Genome Sequence of Fonsecaea multimorphosa CBS 102226.</title>
        <authorList>
            <consortium name="The Broad Institute Genomics Platform"/>
            <person name="Cuomo C."/>
            <person name="de Hoog S."/>
            <person name="Gorbushina A."/>
            <person name="Stielow B."/>
            <person name="Teixiera M."/>
            <person name="Abouelleil A."/>
            <person name="Chapman S.B."/>
            <person name="Priest M."/>
            <person name="Young S.K."/>
            <person name="Wortman J."/>
            <person name="Nusbaum C."/>
            <person name="Birren B."/>
        </authorList>
    </citation>
    <scope>NUCLEOTIDE SEQUENCE [LARGE SCALE GENOMIC DNA]</scope>
    <source>
        <strain evidence="1 2">CBS 102226</strain>
    </source>
</reference>
<dbReference type="EMBL" id="KN848062">
    <property type="protein sequence ID" value="KIY04190.1"/>
    <property type="molecule type" value="Genomic_DNA"/>
</dbReference>
<dbReference type="GeneID" id="27706628"/>
<dbReference type="AlphaFoldDB" id="A0A0D2KL20"/>